<evidence type="ECO:0000256" key="4">
    <source>
        <dbReference type="ARBA" id="ARBA00022840"/>
    </source>
</evidence>
<evidence type="ECO:0000256" key="1">
    <source>
        <dbReference type="ARBA" id="ARBA00005417"/>
    </source>
</evidence>
<gene>
    <name evidence="6" type="primary">ugpC</name>
    <name evidence="6" type="ORF">IAI61_05340</name>
</gene>
<accession>A0ABS3KLU4</accession>
<dbReference type="InterPro" id="IPR047641">
    <property type="entry name" value="ABC_transpr_MalK/UgpC-like"/>
</dbReference>
<dbReference type="Proteomes" id="UP001518989">
    <property type="component" value="Unassembled WGS sequence"/>
</dbReference>
<sequence>MSAITLTHVSKTYPGAAAPSVDGVSLDLPEGAFVVVLGPSGCGKSTMLRMIAGLEGISAGEVRIAGRRVNELEPKDRGCAMVFQNYALYPHMSVAENIGYPLKVAGMGRAQRMAKVAEVASALALEALLDRRPGQLSGGQRQRVAIGRAMVRHPEVFLFDEPLSNLDATLRVQMRIELRRLHERLRATSVLVTHDQIEAMTLADLLVVMSGGRVEQVGAPREVYDRPRTRFVAGFLGSPAMNLWSGTITADGRGVRVAPGAVVPLPGILPAGHPVTLGIRPEHVTEGPLAADCELIEDIGTSRLVHARWQGTPVLLHLPPEHPLRRGDRLGLALPAGRLHVFDSRSGDRLEPHAVQAVLETTA</sequence>
<dbReference type="EMBL" id="JACTNG010000002">
    <property type="protein sequence ID" value="MBO1078445.1"/>
    <property type="molecule type" value="Genomic_DNA"/>
</dbReference>
<dbReference type="Pfam" id="PF17912">
    <property type="entry name" value="OB_MalK"/>
    <property type="match status" value="1"/>
</dbReference>
<dbReference type="PANTHER" id="PTHR43875:SF12">
    <property type="entry name" value="SN-GLYCEROL-3-PHOSPHATE IMPORT ATP-BINDING PROTEIN UGPC"/>
    <property type="match status" value="1"/>
</dbReference>
<dbReference type="InterPro" id="IPR008995">
    <property type="entry name" value="Mo/tungstate-bd_C_term_dom"/>
</dbReference>
<evidence type="ECO:0000313" key="7">
    <source>
        <dbReference type="Proteomes" id="UP001518989"/>
    </source>
</evidence>
<evidence type="ECO:0000256" key="2">
    <source>
        <dbReference type="ARBA" id="ARBA00022448"/>
    </source>
</evidence>
<name>A0ABS3KLU4_9PROT</name>
<comment type="caution">
    <text evidence="6">The sequence shown here is derived from an EMBL/GenBank/DDBJ whole genome shotgun (WGS) entry which is preliminary data.</text>
</comment>
<dbReference type="Pfam" id="PF00005">
    <property type="entry name" value="ABC_tran"/>
    <property type="match status" value="1"/>
</dbReference>
<dbReference type="PROSITE" id="PS00211">
    <property type="entry name" value="ABC_TRANSPORTER_1"/>
    <property type="match status" value="1"/>
</dbReference>
<dbReference type="Gene3D" id="2.40.50.140">
    <property type="entry name" value="Nucleic acid-binding proteins"/>
    <property type="match status" value="1"/>
</dbReference>
<dbReference type="InterPro" id="IPR003439">
    <property type="entry name" value="ABC_transporter-like_ATP-bd"/>
</dbReference>
<feature type="domain" description="ABC transporter" evidence="5">
    <location>
        <begin position="4"/>
        <end position="236"/>
    </location>
</feature>
<dbReference type="RefSeq" id="WP_207415868.1">
    <property type="nucleotide sequence ID" value="NZ_CP061178.1"/>
</dbReference>
<dbReference type="InterPro" id="IPR017871">
    <property type="entry name" value="ABC_transporter-like_CS"/>
</dbReference>
<dbReference type="GO" id="GO:0005524">
    <property type="term" value="F:ATP binding"/>
    <property type="evidence" value="ECO:0007669"/>
    <property type="project" value="UniProtKB-KW"/>
</dbReference>
<dbReference type="InterPro" id="IPR003593">
    <property type="entry name" value="AAA+_ATPase"/>
</dbReference>
<evidence type="ECO:0000256" key="3">
    <source>
        <dbReference type="ARBA" id="ARBA00022741"/>
    </source>
</evidence>
<evidence type="ECO:0000313" key="6">
    <source>
        <dbReference type="EMBL" id="MBO1078445.1"/>
    </source>
</evidence>
<keyword evidence="4 6" id="KW-0067">ATP-binding</keyword>
<dbReference type="InterPro" id="IPR027417">
    <property type="entry name" value="P-loop_NTPase"/>
</dbReference>
<proteinExistence type="inferred from homology"/>
<reference evidence="6 7" key="1">
    <citation type="submission" date="2020-09" db="EMBL/GenBank/DDBJ databases">
        <title>Roseomonas.</title>
        <authorList>
            <person name="Zhu W."/>
        </authorList>
    </citation>
    <scope>NUCLEOTIDE SEQUENCE [LARGE SCALE GENOMIC DNA]</scope>
    <source>
        <strain evidence="6 7">573</strain>
    </source>
</reference>
<dbReference type="NCBIfam" id="NF008653">
    <property type="entry name" value="PRK11650.1"/>
    <property type="match status" value="1"/>
</dbReference>
<dbReference type="InterPro" id="IPR040582">
    <property type="entry name" value="OB_MalK-like"/>
</dbReference>
<dbReference type="SUPFAM" id="SSF52540">
    <property type="entry name" value="P-loop containing nucleoside triphosphate hydrolases"/>
    <property type="match status" value="1"/>
</dbReference>
<dbReference type="InterPro" id="IPR012340">
    <property type="entry name" value="NA-bd_OB-fold"/>
</dbReference>
<dbReference type="SUPFAM" id="SSF50331">
    <property type="entry name" value="MOP-like"/>
    <property type="match status" value="1"/>
</dbReference>
<keyword evidence="3" id="KW-0547">Nucleotide-binding</keyword>
<dbReference type="Gene3D" id="3.40.50.300">
    <property type="entry name" value="P-loop containing nucleotide triphosphate hydrolases"/>
    <property type="match status" value="1"/>
</dbReference>
<evidence type="ECO:0000259" key="5">
    <source>
        <dbReference type="PROSITE" id="PS50893"/>
    </source>
</evidence>
<keyword evidence="2" id="KW-0813">Transport</keyword>
<protein>
    <submittedName>
        <fullName evidence="6">Sn-glycerol-3-phosphate ABC transporter ATP-binding protein UgpC</fullName>
    </submittedName>
</protein>
<keyword evidence="7" id="KW-1185">Reference proteome</keyword>
<organism evidence="6 7">
    <name type="scientific">Roseomonas haemaphysalidis</name>
    <dbReference type="NCBI Taxonomy" id="2768162"/>
    <lineage>
        <taxon>Bacteria</taxon>
        <taxon>Pseudomonadati</taxon>
        <taxon>Pseudomonadota</taxon>
        <taxon>Alphaproteobacteria</taxon>
        <taxon>Acetobacterales</taxon>
        <taxon>Roseomonadaceae</taxon>
        <taxon>Roseomonas</taxon>
    </lineage>
</organism>
<dbReference type="PANTHER" id="PTHR43875">
    <property type="entry name" value="MALTODEXTRIN IMPORT ATP-BINDING PROTEIN MSMX"/>
    <property type="match status" value="1"/>
</dbReference>
<comment type="similarity">
    <text evidence="1">Belongs to the ABC transporter superfamily.</text>
</comment>
<dbReference type="SMART" id="SM00382">
    <property type="entry name" value="AAA"/>
    <property type="match status" value="1"/>
</dbReference>
<dbReference type="PROSITE" id="PS50893">
    <property type="entry name" value="ABC_TRANSPORTER_2"/>
    <property type="match status" value="1"/>
</dbReference>
<dbReference type="Gene3D" id="2.40.50.100">
    <property type="match status" value="1"/>
</dbReference>